<keyword evidence="1" id="KW-0472">Membrane</keyword>
<organism evidence="2 3">
    <name type="scientific">Helicobacter trogontum</name>
    <dbReference type="NCBI Taxonomy" id="50960"/>
    <lineage>
        <taxon>Bacteria</taxon>
        <taxon>Pseudomonadati</taxon>
        <taxon>Campylobacterota</taxon>
        <taxon>Epsilonproteobacteria</taxon>
        <taxon>Campylobacterales</taxon>
        <taxon>Helicobacteraceae</taxon>
        <taxon>Helicobacter</taxon>
    </lineage>
</organism>
<evidence type="ECO:0000256" key="1">
    <source>
        <dbReference type="SAM" id="Phobius"/>
    </source>
</evidence>
<evidence type="ECO:0000313" key="2">
    <source>
        <dbReference type="EMBL" id="TLD80067.1"/>
    </source>
</evidence>
<dbReference type="RefSeq" id="WP_034344212.1">
    <property type="nucleotide sequence ID" value="NZ_FZNG01000011.1"/>
</dbReference>
<dbReference type="AlphaFoldDB" id="A0A4U8S341"/>
<comment type="caution">
    <text evidence="2">The sequence shown here is derived from an EMBL/GenBank/DDBJ whole genome shotgun (WGS) entry which is preliminary data.</text>
</comment>
<evidence type="ECO:0000313" key="3">
    <source>
        <dbReference type="Proteomes" id="UP000029878"/>
    </source>
</evidence>
<feature type="transmembrane region" description="Helical" evidence="1">
    <location>
        <begin position="6"/>
        <end position="26"/>
    </location>
</feature>
<feature type="transmembrane region" description="Helical" evidence="1">
    <location>
        <begin position="38"/>
        <end position="57"/>
    </location>
</feature>
<sequence>MQPRFSHTILPYTIVLLCGIGFIAILRNRGIINTLDSHIFFCLLACIYLLALVYTLWYKNKSYHIYSLHISCLPALLDYCAISTIDTKAIKKQYFDNFFDGSIILYAHNFYRFSGKTKMQIGIDTSRFYQNIVLYIHTNDDTFIEFIESKKFYPAPLWEFYHYQTGQRYTTPQEFIDTSPVRCINWLRHHFEPFLESLTQTQKEHYCKTHNASPTWQETLCDKHKWHTFIRALESHC</sequence>
<keyword evidence="1" id="KW-0812">Transmembrane</keyword>
<protein>
    <submittedName>
        <fullName evidence="2">Uncharacterized protein</fullName>
    </submittedName>
</protein>
<name>A0A4U8S341_9HELI</name>
<dbReference type="Proteomes" id="UP000029878">
    <property type="component" value="Unassembled WGS sequence"/>
</dbReference>
<gene>
    <name evidence="2" type="ORF">LS81_009800</name>
</gene>
<accession>A0A4U8S341</accession>
<dbReference type="EMBL" id="JRPL02000037">
    <property type="protein sequence ID" value="TLD80067.1"/>
    <property type="molecule type" value="Genomic_DNA"/>
</dbReference>
<reference evidence="2 3" key="1">
    <citation type="journal article" date="2014" name="Genome Announc.">
        <title>Draft genome sequences of eight enterohepatic helicobacter species isolated from both laboratory and wild rodents.</title>
        <authorList>
            <person name="Sheh A."/>
            <person name="Shen Z."/>
            <person name="Fox J.G."/>
        </authorList>
    </citation>
    <scope>NUCLEOTIDE SEQUENCE [LARGE SCALE GENOMIC DNA]</scope>
    <source>
        <strain evidence="2 3">ATCC 700114</strain>
    </source>
</reference>
<proteinExistence type="predicted"/>
<keyword evidence="1" id="KW-1133">Transmembrane helix</keyword>